<evidence type="ECO:0000313" key="4">
    <source>
        <dbReference type="Proteomes" id="UP000279909"/>
    </source>
</evidence>
<dbReference type="GO" id="GO:0008967">
    <property type="term" value="F:phosphoglycolate phosphatase activity"/>
    <property type="evidence" value="ECO:0007669"/>
    <property type="project" value="TreeGrafter"/>
</dbReference>
<dbReference type="NCBIfam" id="TIGR01549">
    <property type="entry name" value="HAD-SF-IA-v1"/>
    <property type="match status" value="1"/>
</dbReference>
<keyword evidence="4" id="KW-1185">Reference proteome</keyword>
<dbReference type="InterPro" id="IPR041492">
    <property type="entry name" value="HAD_2"/>
</dbReference>
<dbReference type="InterPro" id="IPR050155">
    <property type="entry name" value="HAD-like_hydrolase_sf"/>
</dbReference>
<keyword evidence="1 3" id="KW-0378">Hydrolase</keyword>
<dbReference type="SUPFAM" id="SSF56784">
    <property type="entry name" value="HAD-like"/>
    <property type="match status" value="1"/>
</dbReference>
<comment type="caution">
    <text evidence="3">The sequence shown here is derived from an EMBL/GenBank/DDBJ whole genome shotgun (WGS) entry which is preliminary data.</text>
</comment>
<keyword evidence="2" id="KW-0460">Magnesium</keyword>
<accession>A0A3M8HH34</accession>
<reference evidence="3 4" key="1">
    <citation type="journal article" date="2014" name="Int. J. Syst. Evol. Microbiol.">
        <title>Lysinibacillus halotolerans sp. nov., isolated from saline-alkaline soil.</title>
        <authorList>
            <person name="Kong D."/>
            <person name="Wang Y."/>
            <person name="Zhao B."/>
            <person name="Li Y."/>
            <person name="Song J."/>
            <person name="Zhai Y."/>
            <person name="Zhang C."/>
            <person name="Wang H."/>
            <person name="Chen X."/>
            <person name="Zhao B."/>
            <person name="Ruan Z."/>
        </authorList>
    </citation>
    <scope>NUCLEOTIDE SEQUENCE [LARGE SCALE GENOMIC DNA]</scope>
    <source>
        <strain evidence="3 4">MCCC 1A12703</strain>
    </source>
</reference>
<dbReference type="Gene3D" id="3.40.50.1000">
    <property type="entry name" value="HAD superfamily/HAD-like"/>
    <property type="match status" value="1"/>
</dbReference>
<dbReference type="RefSeq" id="WP_122970558.1">
    <property type="nucleotide sequence ID" value="NZ_RHLQ01000002.1"/>
</dbReference>
<gene>
    <name evidence="3" type="ORF">EC501_01680</name>
</gene>
<dbReference type="InterPro" id="IPR006439">
    <property type="entry name" value="HAD-SF_hydro_IA"/>
</dbReference>
<dbReference type="Proteomes" id="UP000279909">
    <property type="component" value="Unassembled WGS sequence"/>
</dbReference>
<dbReference type="GO" id="GO:0006281">
    <property type="term" value="P:DNA repair"/>
    <property type="evidence" value="ECO:0007669"/>
    <property type="project" value="TreeGrafter"/>
</dbReference>
<dbReference type="SFLD" id="SFLDG01129">
    <property type="entry name" value="C1.5:_HAD__Beta-PGM__Phosphata"/>
    <property type="match status" value="1"/>
</dbReference>
<dbReference type="InterPro" id="IPR023214">
    <property type="entry name" value="HAD_sf"/>
</dbReference>
<evidence type="ECO:0000256" key="1">
    <source>
        <dbReference type="ARBA" id="ARBA00022801"/>
    </source>
</evidence>
<dbReference type="OrthoDB" id="9792518at2"/>
<evidence type="ECO:0000313" key="3">
    <source>
        <dbReference type="EMBL" id="RND01344.1"/>
    </source>
</evidence>
<dbReference type="Gene3D" id="1.10.150.240">
    <property type="entry name" value="Putative phosphatase, domain 2"/>
    <property type="match status" value="1"/>
</dbReference>
<dbReference type="Pfam" id="PF13419">
    <property type="entry name" value="HAD_2"/>
    <property type="match status" value="1"/>
</dbReference>
<protein>
    <submittedName>
        <fullName evidence="3">HAD family hydrolase</fullName>
    </submittedName>
</protein>
<organism evidence="3 4">
    <name type="scientific">Lysinibacillus halotolerans</name>
    <dbReference type="NCBI Taxonomy" id="1368476"/>
    <lineage>
        <taxon>Bacteria</taxon>
        <taxon>Bacillati</taxon>
        <taxon>Bacillota</taxon>
        <taxon>Bacilli</taxon>
        <taxon>Bacillales</taxon>
        <taxon>Bacillaceae</taxon>
        <taxon>Lysinibacillus</taxon>
    </lineage>
</organism>
<dbReference type="AlphaFoldDB" id="A0A3M8HH34"/>
<dbReference type="SFLD" id="SFLDS00003">
    <property type="entry name" value="Haloacid_Dehalogenase"/>
    <property type="match status" value="1"/>
</dbReference>
<name>A0A3M8HH34_9BACI</name>
<sequence length="205" mass="23934">MDSIIFDLDGTLWDPIDTVLSAWNSVIRNNDQIKSELTRKDFEGTMGLQMNEISRKLFPTLSYKERQQLVKVCCEVEQSFLEKHGGYLYQNVENVLKELSQNYKLYIVSNCQEGYIETFYKYHKLEKYFLDFENHGRTALSKGENIKLVIDRNNLLNPVYIGDTEGDLNAARFAKIPFIFAKYGFGQVSQFDNEIESFDELLNLF</sequence>
<dbReference type="PANTHER" id="PTHR43434">
    <property type="entry name" value="PHOSPHOGLYCOLATE PHOSPHATASE"/>
    <property type="match status" value="1"/>
</dbReference>
<evidence type="ECO:0000256" key="2">
    <source>
        <dbReference type="ARBA" id="ARBA00022842"/>
    </source>
</evidence>
<dbReference type="EMBL" id="RHLQ01000002">
    <property type="protein sequence ID" value="RND01344.1"/>
    <property type="molecule type" value="Genomic_DNA"/>
</dbReference>
<dbReference type="InterPro" id="IPR036412">
    <property type="entry name" value="HAD-like_sf"/>
</dbReference>
<dbReference type="PANTHER" id="PTHR43434:SF1">
    <property type="entry name" value="PHOSPHOGLYCOLATE PHOSPHATASE"/>
    <property type="match status" value="1"/>
</dbReference>
<proteinExistence type="predicted"/>
<dbReference type="InterPro" id="IPR023198">
    <property type="entry name" value="PGP-like_dom2"/>
</dbReference>